<evidence type="ECO:0000313" key="1">
    <source>
        <dbReference type="EMBL" id="KNC27276.1"/>
    </source>
</evidence>
<dbReference type="OrthoDB" id="8050261at2759"/>
<proteinExistence type="predicted"/>
<evidence type="ECO:0000313" key="2">
    <source>
        <dbReference type="Proteomes" id="UP000037069"/>
    </source>
</evidence>
<dbReference type="AlphaFoldDB" id="A0A0L0C4V9"/>
<sequence>MVMSLETSSSIECYVCEDKKSCKNPKKLECNPMLAKNTLTYLMAFHKGVNATANKYYYKGCTYSNIEGCKLPLNEFLTSSLLKQECYQCRDKNGCNPAGRVNIELMSVFATTVIAISIKCYVCDDKKSCKRPSLKECNPKLANRTRTYIFAFHKDASTNATSTVYECFQEYIETPSTDYYYKGCTYANIKGCELPLDNVFENCKRECNQCNDKNGCNPAGHFQIEFMTLIATILMGFHLRSGPHPNKTSPFYECFSEYIQTTTGDYYYKNCVYSNVNVCGTPYSPYISPIIKKPYCKQCNTNGCNPADRVGINIFNKPDSSQKLFILLAPIYGFSITIWF</sequence>
<reference evidence="1 2" key="1">
    <citation type="journal article" date="2015" name="Nat. Commun.">
        <title>Lucilia cuprina genome unlocks parasitic fly biology to underpin future interventions.</title>
        <authorList>
            <person name="Anstead C.A."/>
            <person name="Korhonen P.K."/>
            <person name="Young N.D."/>
            <person name="Hall R.S."/>
            <person name="Jex A.R."/>
            <person name="Murali S.C."/>
            <person name="Hughes D.S."/>
            <person name="Lee S.F."/>
            <person name="Perry T."/>
            <person name="Stroehlein A.J."/>
            <person name="Ansell B.R."/>
            <person name="Breugelmans B."/>
            <person name="Hofmann A."/>
            <person name="Qu J."/>
            <person name="Dugan S."/>
            <person name="Lee S.L."/>
            <person name="Chao H."/>
            <person name="Dinh H."/>
            <person name="Han Y."/>
            <person name="Doddapaneni H.V."/>
            <person name="Worley K.C."/>
            <person name="Muzny D.M."/>
            <person name="Ioannidis P."/>
            <person name="Waterhouse R.M."/>
            <person name="Zdobnov E.M."/>
            <person name="James P.J."/>
            <person name="Bagnall N.H."/>
            <person name="Kotze A.C."/>
            <person name="Gibbs R.A."/>
            <person name="Richards S."/>
            <person name="Batterham P."/>
            <person name="Gasser R.B."/>
        </authorList>
    </citation>
    <scope>NUCLEOTIDE SEQUENCE [LARGE SCALE GENOMIC DNA]</scope>
    <source>
        <strain evidence="1 2">LS</strain>
        <tissue evidence="1">Full body</tissue>
    </source>
</reference>
<protein>
    <submittedName>
        <fullName evidence="1">Uncharacterized protein</fullName>
    </submittedName>
</protein>
<keyword evidence="2" id="KW-1185">Reference proteome</keyword>
<dbReference type="OMA" id="KNGCNPA"/>
<gene>
    <name evidence="1" type="ORF">FF38_09583</name>
</gene>
<comment type="caution">
    <text evidence="1">The sequence shown here is derived from an EMBL/GenBank/DDBJ whole genome shotgun (WGS) entry which is preliminary data.</text>
</comment>
<name>A0A0L0C4V9_LUCCU</name>
<accession>A0A0L0C4V9</accession>
<dbReference type="Proteomes" id="UP000037069">
    <property type="component" value="Unassembled WGS sequence"/>
</dbReference>
<dbReference type="EMBL" id="JRES01000915">
    <property type="protein sequence ID" value="KNC27276.1"/>
    <property type="molecule type" value="Genomic_DNA"/>
</dbReference>
<organism evidence="1 2">
    <name type="scientific">Lucilia cuprina</name>
    <name type="common">Green bottle fly</name>
    <name type="synonym">Australian sheep blowfly</name>
    <dbReference type="NCBI Taxonomy" id="7375"/>
    <lineage>
        <taxon>Eukaryota</taxon>
        <taxon>Metazoa</taxon>
        <taxon>Ecdysozoa</taxon>
        <taxon>Arthropoda</taxon>
        <taxon>Hexapoda</taxon>
        <taxon>Insecta</taxon>
        <taxon>Pterygota</taxon>
        <taxon>Neoptera</taxon>
        <taxon>Endopterygota</taxon>
        <taxon>Diptera</taxon>
        <taxon>Brachycera</taxon>
        <taxon>Muscomorpha</taxon>
        <taxon>Oestroidea</taxon>
        <taxon>Calliphoridae</taxon>
        <taxon>Luciliinae</taxon>
        <taxon>Lucilia</taxon>
    </lineage>
</organism>